<reference evidence="1 2" key="2">
    <citation type="journal article" date="2011" name="J. Bacteriol.">
        <title>Complete genome sequence of a carbon monoxide-utilizing acetogen, Eubacterium limosum KIST612.</title>
        <authorList>
            <person name="Roh H."/>
            <person name="Ko H.J."/>
            <person name="Kim D."/>
            <person name="Choi D.G."/>
            <person name="Park S."/>
            <person name="Kim S."/>
            <person name="Chang I.S."/>
            <person name="Choi I.G."/>
        </authorList>
    </citation>
    <scope>NUCLEOTIDE SEQUENCE [LARGE SCALE GENOMIC DNA]</scope>
    <source>
        <strain evidence="1 2">KIST612</strain>
    </source>
</reference>
<dbReference type="EMBL" id="CP002273">
    <property type="protein sequence ID" value="ADO36528.1"/>
    <property type="molecule type" value="Genomic_DNA"/>
</dbReference>
<dbReference type="RefSeq" id="WP_013379849.1">
    <property type="nucleotide sequence ID" value="NZ_JANFYW010000001.1"/>
</dbReference>
<keyword evidence="2" id="KW-1185">Reference proteome</keyword>
<sequence>MFKKQLNIAISPPANTYDISAHSFTIFDESLVRRMLQKVTMVDDRFNGQES</sequence>
<dbReference type="KEGG" id="elm:ELI_1542"/>
<dbReference type="AlphaFoldDB" id="E3GLF5"/>
<dbReference type="HOGENOM" id="CLU_3098915_0_0_9"/>
<evidence type="ECO:0000313" key="1">
    <source>
        <dbReference type="EMBL" id="ADO36528.1"/>
    </source>
</evidence>
<proteinExistence type="predicted"/>
<name>E3GLF5_9FIRM</name>
<gene>
    <name evidence="1" type="ordered locus">ELI_1542</name>
</gene>
<dbReference type="Proteomes" id="UP000006873">
    <property type="component" value="Chromosome"/>
</dbReference>
<evidence type="ECO:0000313" key="2">
    <source>
        <dbReference type="Proteomes" id="UP000006873"/>
    </source>
</evidence>
<reference key="1">
    <citation type="submission" date="2010-09" db="EMBL/GenBank/DDBJ databases">
        <authorList>
            <person name="Roh H."/>
            <person name="Ko H.-J."/>
            <person name="Kim D."/>
            <person name="Choi D.G."/>
            <person name="Park S."/>
            <person name="Kim S."/>
            <person name="Kim K.H."/>
            <person name="Chang I.S."/>
            <person name="Choi I.-G."/>
        </authorList>
    </citation>
    <scope>NUCLEOTIDE SEQUENCE</scope>
    <source>
        <strain>KIST612</strain>
    </source>
</reference>
<organism evidence="1 2">
    <name type="scientific">Eubacterium callanderi</name>
    <dbReference type="NCBI Taxonomy" id="53442"/>
    <lineage>
        <taxon>Bacteria</taxon>
        <taxon>Bacillati</taxon>
        <taxon>Bacillota</taxon>
        <taxon>Clostridia</taxon>
        <taxon>Eubacteriales</taxon>
        <taxon>Eubacteriaceae</taxon>
        <taxon>Eubacterium</taxon>
    </lineage>
</organism>
<accession>E3GLF5</accession>
<protein>
    <submittedName>
        <fullName evidence="1">Uncharacterized protein</fullName>
    </submittedName>
</protein>